<dbReference type="InterPro" id="IPR001882">
    <property type="entry name" value="Biotin_BS"/>
</dbReference>
<dbReference type="InterPro" id="IPR000089">
    <property type="entry name" value="Biotin_lipoyl"/>
</dbReference>
<evidence type="ECO:0000259" key="11">
    <source>
        <dbReference type="PROSITE" id="PS50975"/>
    </source>
</evidence>
<evidence type="ECO:0000256" key="6">
    <source>
        <dbReference type="ARBA" id="ARBA00022946"/>
    </source>
</evidence>
<keyword evidence="4 9" id="KW-0547">Nucleotide-binding</keyword>
<accession>A0ABD2Q7R6</accession>
<dbReference type="FunFam" id="3.30.470.20:FF:000028">
    <property type="entry name" value="Methylcrotonoyl-CoA carboxylase subunit alpha, mitochondrial"/>
    <property type="match status" value="1"/>
</dbReference>
<proteinExistence type="predicted"/>
<evidence type="ECO:0000256" key="3">
    <source>
        <dbReference type="ARBA" id="ARBA00022598"/>
    </source>
</evidence>
<dbReference type="FunFam" id="3.30.1490.20:FF:000003">
    <property type="entry name" value="acetyl-CoA carboxylase isoform X1"/>
    <property type="match status" value="1"/>
</dbReference>
<keyword evidence="7" id="KW-0496">Mitochondrion</keyword>
<dbReference type="InterPro" id="IPR016185">
    <property type="entry name" value="PreATP-grasp_dom_sf"/>
</dbReference>
<evidence type="ECO:0000256" key="7">
    <source>
        <dbReference type="ARBA" id="ARBA00023128"/>
    </source>
</evidence>
<evidence type="ECO:0000256" key="2">
    <source>
        <dbReference type="ARBA" id="ARBA00004305"/>
    </source>
</evidence>
<evidence type="ECO:0000313" key="13">
    <source>
        <dbReference type="EMBL" id="KAL3315614.1"/>
    </source>
</evidence>
<keyword evidence="5 9" id="KW-0067">ATP-binding</keyword>
<dbReference type="InterPro" id="IPR011053">
    <property type="entry name" value="Single_hybrid_motif"/>
</dbReference>
<dbReference type="PROSITE" id="PS50968">
    <property type="entry name" value="BIOTINYL_LIPOYL"/>
    <property type="match status" value="1"/>
</dbReference>
<dbReference type="PROSITE" id="PS00867">
    <property type="entry name" value="CPSASE_2"/>
    <property type="match status" value="1"/>
</dbReference>
<comment type="cofactor">
    <cofactor evidence="1">
        <name>biotin</name>
        <dbReference type="ChEBI" id="CHEBI:57586"/>
    </cofactor>
</comment>
<dbReference type="InterPro" id="IPR005479">
    <property type="entry name" value="CPAse_ATP-bd"/>
</dbReference>
<dbReference type="SMART" id="SM00878">
    <property type="entry name" value="Biotin_carb_C"/>
    <property type="match status" value="1"/>
</dbReference>
<keyword evidence="6" id="KW-0809">Transit peptide</keyword>
<dbReference type="InterPro" id="IPR011761">
    <property type="entry name" value="ATP-grasp"/>
</dbReference>
<keyword evidence="3" id="KW-0436">Ligase</keyword>
<dbReference type="SUPFAM" id="SSF52440">
    <property type="entry name" value="PreATP-grasp domain"/>
    <property type="match status" value="1"/>
</dbReference>
<comment type="caution">
    <text evidence="13">The sequence shown here is derived from an EMBL/GenBank/DDBJ whole genome shotgun (WGS) entry which is preliminary data.</text>
</comment>
<evidence type="ECO:0000259" key="10">
    <source>
        <dbReference type="PROSITE" id="PS50968"/>
    </source>
</evidence>
<dbReference type="PROSITE" id="PS50979">
    <property type="entry name" value="BC"/>
    <property type="match status" value="1"/>
</dbReference>
<sequence length="682" mass="75732">MSVGKVSRILIANRGEIACRVIKTARRLGFETVSVYSEADYNSQHIKLADRAYCIGPAAAQASYLNIEKILEVAKSSECHAIHPGYGFLSESVEFATACHERDIIFIGPPANAIRDMGIKNKSKEIMEAANVPIIKGYHGQDQSDARLKEEAKKIGYPIMIKAVRGGGGKGMRIAETEQKFDEQLAAARREALKSFNDDKMLIEKYITGPRHVEVQVFGDQHGNYVYLWERDCSVQRRHQKVLEEAPALIRPEVRKAIGEAAVRAAKAVGYVGAGTVEFVMNAEQEFYFMEMNTRLQVEHPVSEAITQTDLVEWQLRVANGETLPIIEQSKVPLVGHAFEARLYAEDCSDPGNMLPAAGKLRYMRLPEASEAYKLADVRVDSAVQQGDEISVYYDPMIAKLVVWGPDRASALQRLSSALRGYQVAGLPTNIEFLKRLCEHEKVRAGTLDTNFIGDHLVDLVPRSAASHPAFGILAARCAAAITYTKNIKAIPFRVNSLHVGKSDFSLDGKQVKIELKCHRGMGHYSLRLGQEEVELRVSLREEHKKGPIADYYLEVEDNDGVKTKLRLVKDEQEGKMYVWDEFLDLHFTVQETKPKFLLDQESVAGSGGDPSKGISPMPGVIEKILVKVGQEVKKDQPLLTLIAMKMEYTIRAGGDGIVESISVEEGKTVNKNALLVSLKLH</sequence>
<organism evidence="13 14">
    <name type="scientific">Cichlidogyrus casuarinus</name>
    <dbReference type="NCBI Taxonomy" id="1844966"/>
    <lineage>
        <taxon>Eukaryota</taxon>
        <taxon>Metazoa</taxon>
        <taxon>Spiralia</taxon>
        <taxon>Lophotrochozoa</taxon>
        <taxon>Platyhelminthes</taxon>
        <taxon>Monogenea</taxon>
        <taxon>Monopisthocotylea</taxon>
        <taxon>Dactylogyridea</taxon>
        <taxon>Ancyrocephalidae</taxon>
        <taxon>Cichlidogyrus</taxon>
    </lineage>
</organism>
<dbReference type="InterPro" id="IPR050856">
    <property type="entry name" value="Biotin_carboxylase_complex"/>
</dbReference>
<dbReference type="CDD" id="cd06850">
    <property type="entry name" value="biotinyl_domain"/>
    <property type="match status" value="1"/>
</dbReference>
<name>A0ABD2Q7R6_9PLAT</name>
<gene>
    <name evidence="13" type="primary">MCCC1</name>
    <name evidence="13" type="ORF">Ciccas_005753</name>
</gene>
<dbReference type="Pfam" id="PF02786">
    <property type="entry name" value="CPSase_L_D2"/>
    <property type="match status" value="1"/>
</dbReference>
<dbReference type="SUPFAM" id="SSF51230">
    <property type="entry name" value="Single hybrid motif"/>
    <property type="match status" value="1"/>
</dbReference>
<dbReference type="Gene3D" id="2.40.50.100">
    <property type="match status" value="1"/>
</dbReference>
<evidence type="ECO:0000313" key="14">
    <source>
        <dbReference type="Proteomes" id="UP001626550"/>
    </source>
</evidence>
<dbReference type="SUPFAM" id="SSF51246">
    <property type="entry name" value="Rudiment single hybrid motif"/>
    <property type="match status" value="1"/>
</dbReference>
<dbReference type="FunFam" id="3.40.50.20:FF:000010">
    <property type="entry name" value="Propionyl-CoA carboxylase subunit alpha"/>
    <property type="match status" value="1"/>
</dbReference>
<dbReference type="PANTHER" id="PTHR18866">
    <property type="entry name" value="CARBOXYLASE:PYRUVATE/ACETYL-COA/PROPIONYL-COA CARBOXYLASE"/>
    <property type="match status" value="1"/>
</dbReference>
<feature type="domain" description="ATP-grasp" evidence="11">
    <location>
        <begin position="124"/>
        <end position="320"/>
    </location>
</feature>
<evidence type="ECO:0000256" key="1">
    <source>
        <dbReference type="ARBA" id="ARBA00001953"/>
    </source>
</evidence>
<dbReference type="EMBL" id="JBJKFK010000707">
    <property type="protein sequence ID" value="KAL3315614.1"/>
    <property type="molecule type" value="Genomic_DNA"/>
</dbReference>
<dbReference type="Pfam" id="PF02785">
    <property type="entry name" value="Biotin_carb_C"/>
    <property type="match status" value="1"/>
</dbReference>
<dbReference type="SUPFAM" id="SSF56059">
    <property type="entry name" value="Glutathione synthetase ATP-binding domain-like"/>
    <property type="match status" value="1"/>
</dbReference>
<protein>
    <submittedName>
        <fullName evidence="13">Methylcrotonoyl-CoA carboxylase subunit alpha, mitochondrial</fullName>
    </submittedName>
</protein>
<dbReference type="InterPro" id="IPR011054">
    <property type="entry name" value="Rudment_hybrid_motif"/>
</dbReference>
<evidence type="ECO:0000259" key="12">
    <source>
        <dbReference type="PROSITE" id="PS50979"/>
    </source>
</evidence>
<dbReference type="GO" id="GO:0016874">
    <property type="term" value="F:ligase activity"/>
    <property type="evidence" value="ECO:0007669"/>
    <property type="project" value="UniProtKB-KW"/>
</dbReference>
<dbReference type="InterPro" id="IPR005481">
    <property type="entry name" value="BC-like_N"/>
</dbReference>
<evidence type="ECO:0000256" key="8">
    <source>
        <dbReference type="ARBA" id="ARBA00023267"/>
    </source>
</evidence>
<keyword evidence="8" id="KW-0092">Biotin</keyword>
<dbReference type="GO" id="GO:0005524">
    <property type="term" value="F:ATP binding"/>
    <property type="evidence" value="ECO:0007669"/>
    <property type="project" value="UniProtKB-UniRule"/>
</dbReference>
<dbReference type="FunFam" id="2.40.50.100:FF:000003">
    <property type="entry name" value="Acetyl-CoA carboxylase biotin carboxyl carrier protein"/>
    <property type="match status" value="1"/>
</dbReference>
<dbReference type="Gene3D" id="3.30.470.20">
    <property type="entry name" value="ATP-grasp fold, B domain"/>
    <property type="match status" value="1"/>
</dbReference>
<dbReference type="Pfam" id="PF00289">
    <property type="entry name" value="Biotin_carb_N"/>
    <property type="match status" value="1"/>
</dbReference>
<comment type="subcellular location">
    <subcellularLocation>
        <location evidence="2">Mitochondrion matrix</location>
    </subcellularLocation>
</comment>
<keyword evidence="14" id="KW-1185">Reference proteome</keyword>
<dbReference type="AlphaFoldDB" id="A0ABD2Q7R6"/>
<dbReference type="InterPro" id="IPR011764">
    <property type="entry name" value="Biotin_carboxylation_dom"/>
</dbReference>
<reference evidence="13 14" key="1">
    <citation type="submission" date="2024-11" db="EMBL/GenBank/DDBJ databases">
        <title>Adaptive evolution of stress response genes in parasites aligns with host niche diversity.</title>
        <authorList>
            <person name="Hahn C."/>
            <person name="Resl P."/>
        </authorList>
    </citation>
    <scope>NUCLEOTIDE SEQUENCE [LARGE SCALE GENOMIC DNA]</scope>
    <source>
        <strain evidence="13">EGGRZ-B1_66</strain>
        <tissue evidence="13">Body</tissue>
    </source>
</reference>
<dbReference type="PROSITE" id="PS00188">
    <property type="entry name" value="BIOTIN"/>
    <property type="match status" value="1"/>
</dbReference>
<dbReference type="GO" id="GO:0005759">
    <property type="term" value="C:mitochondrial matrix"/>
    <property type="evidence" value="ECO:0007669"/>
    <property type="project" value="UniProtKB-SubCell"/>
</dbReference>
<evidence type="ECO:0000256" key="4">
    <source>
        <dbReference type="ARBA" id="ARBA00022741"/>
    </source>
</evidence>
<dbReference type="Proteomes" id="UP001626550">
    <property type="component" value="Unassembled WGS sequence"/>
</dbReference>
<evidence type="ECO:0000256" key="5">
    <source>
        <dbReference type="ARBA" id="ARBA00022840"/>
    </source>
</evidence>
<evidence type="ECO:0000256" key="9">
    <source>
        <dbReference type="PROSITE-ProRule" id="PRU00409"/>
    </source>
</evidence>
<dbReference type="InterPro" id="IPR005482">
    <property type="entry name" value="Biotin_COase_C"/>
</dbReference>
<dbReference type="Pfam" id="PF00364">
    <property type="entry name" value="Biotin_lipoyl"/>
    <property type="match status" value="1"/>
</dbReference>
<feature type="domain" description="Lipoyl-binding" evidence="10">
    <location>
        <begin position="605"/>
        <end position="680"/>
    </location>
</feature>
<dbReference type="PANTHER" id="PTHR18866:SF33">
    <property type="entry name" value="METHYLCROTONOYL-COA CARBOXYLASE SUBUNIT ALPHA, MITOCHONDRIAL-RELATED"/>
    <property type="match status" value="1"/>
</dbReference>
<feature type="domain" description="Biotin carboxylation" evidence="12">
    <location>
        <begin position="5"/>
        <end position="458"/>
    </location>
</feature>
<dbReference type="PROSITE" id="PS50975">
    <property type="entry name" value="ATP_GRASP"/>
    <property type="match status" value="1"/>
</dbReference>